<organism evidence="3 4">
    <name type="scientific">Chryseobacterium shigense</name>
    <dbReference type="NCBI Taxonomy" id="297244"/>
    <lineage>
        <taxon>Bacteria</taxon>
        <taxon>Pseudomonadati</taxon>
        <taxon>Bacteroidota</taxon>
        <taxon>Flavobacteriia</taxon>
        <taxon>Flavobacteriales</taxon>
        <taxon>Weeksellaceae</taxon>
        <taxon>Chryseobacterium group</taxon>
        <taxon>Chryseobacterium</taxon>
    </lineage>
</organism>
<dbReference type="SUPFAM" id="SSF52833">
    <property type="entry name" value="Thioredoxin-like"/>
    <property type="match status" value="1"/>
</dbReference>
<proteinExistence type="predicted"/>
<feature type="domain" description="Thioredoxin" evidence="2">
    <location>
        <begin position="23"/>
        <end position="190"/>
    </location>
</feature>
<dbReference type="OrthoDB" id="9815205at2"/>
<keyword evidence="1" id="KW-0676">Redox-active center</keyword>
<reference evidence="4" key="1">
    <citation type="submission" date="2017-01" db="EMBL/GenBank/DDBJ databases">
        <authorList>
            <person name="Varghese N."/>
            <person name="Submissions S."/>
        </authorList>
    </citation>
    <scope>NUCLEOTIDE SEQUENCE [LARGE SCALE GENOMIC DNA]</scope>
    <source>
        <strain evidence="4">DSM 17126</strain>
    </source>
</reference>
<dbReference type="PROSITE" id="PS51352">
    <property type="entry name" value="THIOREDOXIN_2"/>
    <property type="match status" value="1"/>
</dbReference>
<evidence type="ECO:0000313" key="4">
    <source>
        <dbReference type="Proteomes" id="UP000186373"/>
    </source>
</evidence>
<dbReference type="CDD" id="cd02966">
    <property type="entry name" value="TlpA_like_family"/>
    <property type="match status" value="1"/>
</dbReference>
<dbReference type="PANTHER" id="PTHR42852:SF13">
    <property type="entry name" value="PROTEIN DIPZ"/>
    <property type="match status" value="1"/>
</dbReference>
<keyword evidence="4" id="KW-1185">Reference proteome</keyword>
<sequence>MNRKIIIFGLAFVSLLLLLFILLRNPEVLKNLKIRTTEQVKEEEKKYAFKNSPFYKEYYTSDQLIVLNLWATWCEPCLTEIPILNKVKNHYSNQNKIVFLSLSLDDDSAKLKSFLKSNRFQFQDITLKNFQHRKSLTDYLNGNKTYENSFIKIRSNVLPTTYILRDQKIINVYTAIDSNKIYRNIDSIITVAKQ</sequence>
<evidence type="ECO:0000256" key="1">
    <source>
        <dbReference type="ARBA" id="ARBA00023284"/>
    </source>
</evidence>
<dbReference type="RefSeq" id="WP_076504353.1">
    <property type="nucleotide sequence ID" value="NZ_FTNY01000001.1"/>
</dbReference>
<dbReference type="InterPro" id="IPR050553">
    <property type="entry name" value="Thioredoxin_ResA/DsbE_sf"/>
</dbReference>
<dbReference type="InterPro" id="IPR036249">
    <property type="entry name" value="Thioredoxin-like_sf"/>
</dbReference>
<dbReference type="PANTHER" id="PTHR42852">
    <property type="entry name" value="THIOL:DISULFIDE INTERCHANGE PROTEIN DSBE"/>
    <property type="match status" value="1"/>
</dbReference>
<evidence type="ECO:0000313" key="3">
    <source>
        <dbReference type="EMBL" id="SIS29426.1"/>
    </source>
</evidence>
<dbReference type="InterPro" id="IPR013766">
    <property type="entry name" value="Thioredoxin_domain"/>
</dbReference>
<evidence type="ECO:0000259" key="2">
    <source>
        <dbReference type="PROSITE" id="PS51352"/>
    </source>
</evidence>
<dbReference type="EMBL" id="FTNY01000001">
    <property type="protein sequence ID" value="SIS29426.1"/>
    <property type="molecule type" value="Genomic_DNA"/>
</dbReference>
<protein>
    <submittedName>
        <fullName evidence="3">Thioredoxin-like</fullName>
    </submittedName>
</protein>
<gene>
    <name evidence="3" type="ORF">SAMN05421639_101467</name>
</gene>
<dbReference type="PROSITE" id="PS00194">
    <property type="entry name" value="THIOREDOXIN_1"/>
    <property type="match status" value="1"/>
</dbReference>
<name>A0A1N7HX79_9FLAO</name>
<dbReference type="AlphaFoldDB" id="A0A1N7HX79"/>
<dbReference type="Gene3D" id="3.40.30.10">
    <property type="entry name" value="Glutaredoxin"/>
    <property type="match status" value="1"/>
</dbReference>
<dbReference type="Proteomes" id="UP000186373">
    <property type="component" value="Unassembled WGS sequence"/>
</dbReference>
<dbReference type="InterPro" id="IPR012336">
    <property type="entry name" value="Thioredoxin-like_fold"/>
</dbReference>
<accession>A0A1N7HX79</accession>
<dbReference type="InterPro" id="IPR017937">
    <property type="entry name" value="Thioredoxin_CS"/>
</dbReference>
<dbReference type="Pfam" id="PF13905">
    <property type="entry name" value="Thioredoxin_8"/>
    <property type="match status" value="1"/>
</dbReference>